<dbReference type="InterPro" id="IPR013783">
    <property type="entry name" value="Ig-like_fold"/>
</dbReference>
<feature type="domain" description="Fibronectin type-III" evidence="10">
    <location>
        <begin position="705"/>
        <end position="790"/>
    </location>
</feature>
<dbReference type="Proteomes" id="UP000515679">
    <property type="component" value="Chromosome"/>
</dbReference>
<dbReference type="CDD" id="cd06548">
    <property type="entry name" value="GH18_chitinase"/>
    <property type="match status" value="1"/>
</dbReference>
<feature type="chain" id="PRO_5028832732" description="chitinase" evidence="9">
    <location>
        <begin position="36"/>
        <end position="1210"/>
    </location>
</feature>
<sequence length="1210" mass="130529">MIHKLFLRTYMKMALLILCLSVAFSTVGWTSTGYAADIEAPQNLIATERTHDSVTLSWDLVDGVSSDDGYNVWNATTGDWLAWAGAPPKVIGGLSAETEYSYYVTPGRENDKKSNIVTVKTDPADPNAYPKPPLSPPHNLKITDITDTSVTLSWGGSPSANGYDMYVNGGWKAGIWDGSNTYTFPVGAATVTGAVYTFEVAAQLMPAVSAKSNSVTLTWGQLQAPQDLKIVTATRTTASLGWALTPGATGYDIFLNDALVGSSESNRYVATGLTEGQAYKAKVVAKNKLWQSPASNEKTVVPGSDYNIVTYYTSWSVYERDYDPSDMDVAQITHINYAFADLCWRGFGSGGLACQNEDIPLQADYVFDGEIVVGDQEVDLRNMANLRSIRTQHPHLNLMVSVGGWSWSKNFSNMAATEETRRAFANSAVEYLREYRLDGLDIDWEYPVEGGLESNSRSPDDKKNFVLLIQTVREALDAAGSVDNKYYLLTIASAQSDAFVANADLARSSEYLDFINIMTYDYAGTWENLAHHNAPLYHDKNHPKASAPRNNVSAAALGHLNGGIPHHKLVLGVPFYGFGLIGCPPNGQYAACEGGTIPSGEQFGTWEPYAFAFFDIEDNYLNKNGYVRYWNEAAKVPYLYNKEKQRFISYDDEESMMYKASLIKTLNLAGVMSWDVSQDRNRTLSSQLARDLSVSGAVYSPAVAAPSNLTVKSIGSNSARVAWEASKDASGYDVLAGHTWIGYTTQTEYDVPNLTPSTAYKIQVIAVRRDGDKLKGVSTASSINLTTSSGISGYSGGGGGGGGSPAHDPNGTAEPGTNPLKAKISMEGSKAIFTLDIAQAVKSIQASSFTTSQIVVSTDAAKTETLIAKEVIQAIVAKGEQASLSLIVNQVEYRILVKALKLADNIVSVRITMQAPDRQVTDDFKSAARANGITVLVDPLEFIVATLASDGKAIVIESFGSTYVSRIFKINQTAIHTERATGVVYVPGNKAIYSVPTIFTKGSDGTVKAELKRTGNSIYAIVESNPSFPDANSPWAKQDIESAASKFIVSGASKAEFGAKHNITRAEFVSIIVKALGILPVAQSSPFKDVNDETKFADEIIAAWKLGFIKGKSADAFDPTGFITRQEMAAVLAKAMAYAGYANKSDLSVLASYADGAQISAFAKESMAIMVSSKIMNGVSPTKLDPLSKVTKEQATVTAMRMLRALNLSN</sequence>
<evidence type="ECO:0000259" key="11">
    <source>
        <dbReference type="PROSITE" id="PS51272"/>
    </source>
</evidence>
<dbReference type="RefSeq" id="WP_182299509.1">
    <property type="nucleotide sequence ID" value="NZ_CP041969.1"/>
</dbReference>
<evidence type="ECO:0000256" key="7">
    <source>
        <dbReference type="RuleBase" id="RU000489"/>
    </source>
</evidence>
<feature type="domain" description="SLH" evidence="11">
    <location>
        <begin position="1023"/>
        <end position="1086"/>
    </location>
</feature>
<dbReference type="InterPro" id="IPR036116">
    <property type="entry name" value="FN3_sf"/>
</dbReference>
<dbReference type="SMART" id="SM00636">
    <property type="entry name" value="Glyco_18"/>
    <property type="match status" value="1"/>
</dbReference>
<evidence type="ECO:0000256" key="6">
    <source>
        <dbReference type="ARBA" id="ARBA00023295"/>
    </source>
</evidence>
<dbReference type="GO" id="GO:0008061">
    <property type="term" value="F:chitin binding"/>
    <property type="evidence" value="ECO:0007669"/>
    <property type="project" value="InterPro"/>
</dbReference>
<reference evidence="13 14" key="1">
    <citation type="submission" date="2019-07" db="EMBL/GenBank/DDBJ databases">
        <authorList>
            <person name="Kim J.K."/>
            <person name="Cheong H.-M."/>
            <person name="Choi Y."/>
            <person name="Hwang K.J."/>
            <person name="Lee S."/>
            <person name="Choi C."/>
        </authorList>
    </citation>
    <scope>NUCLEOTIDE SEQUENCE [LARGE SCALE GENOMIC DNA]</scope>
    <source>
        <strain evidence="13 14">KS 22</strain>
    </source>
</reference>
<dbReference type="PANTHER" id="PTHR11177:SF317">
    <property type="entry name" value="CHITINASE 12-RELATED"/>
    <property type="match status" value="1"/>
</dbReference>
<evidence type="ECO:0000256" key="3">
    <source>
        <dbReference type="ARBA" id="ARBA00012729"/>
    </source>
</evidence>
<feature type="domain" description="GH18" evidence="12">
    <location>
        <begin position="306"/>
        <end position="695"/>
    </location>
</feature>
<dbReference type="PROSITE" id="PS51272">
    <property type="entry name" value="SLH"/>
    <property type="match status" value="3"/>
</dbReference>
<dbReference type="Pfam" id="PF00704">
    <property type="entry name" value="Glyco_hydro_18"/>
    <property type="match status" value="1"/>
</dbReference>
<evidence type="ECO:0000256" key="8">
    <source>
        <dbReference type="SAM" id="MobiDB-lite"/>
    </source>
</evidence>
<keyword evidence="6 7" id="KW-0326">Glycosidase</keyword>
<dbReference type="PROSITE" id="PS51910">
    <property type="entry name" value="GH18_2"/>
    <property type="match status" value="1"/>
</dbReference>
<dbReference type="Gene3D" id="3.20.20.80">
    <property type="entry name" value="Glycosidases"/>
    <property type="match status" value="1"/>
</dbReference>
<dbReference type="SUPFAM" id="SSF51445">
    <property type="entry name" value="(Trans)glycosidases"/>
    <property type="match status" value="1"/>
</dbReference>
<evidence type="ECO:0000256" key="4">
    <source>
        <dbReference type="ARBA" id="ARBA00022801"/>
    </source>
</evidence>
<dbReference type="GO" id="GO:0006032">
    <property type="term" value="P:chitin catabolic process"/>
    <property type="evidence" value="ECO:0007669"/>
    <property type="project" value="UniProtKB-KW"/>
</dbReference>
<dbReference type="InterPro" id="IPR001119">
    <property type="entry name" value="SLH_dom"/>
</dbReference>
<feature type="domain" description="SLH" evidence="11">
    <location>
        <begin position="1087"/>
        <end position="1146"/>
    </location>
</feature>
<dbReference type="Gene3D" id="3.10.50.10">
    <property type="match status" value="1"/>
</dbReference>
<dbReference type="EMBL" id="CP041969">
    <property type="protein sequence ID" value="QMV43275.1"/>
    <property type="molecule type" value="Genomic_DNA"/>
</dbReference>
<evidence type="ECO:0000256" key="1">
    <source>
        <dbReference type="ARBA" id="ARBA00000822"/>
    </source>
</evidence>
<evidence type="ECO:0000313" key="13">
    <source>
        <dbReference type="EMBL" id="QMV43275.1"/>
    </source>
</evidence>
<evidence type="ECO:0000259" key="12">
    <source>
        <dbReference type="PROSITE" id="PS51910"/>
    </source>
</evidence>
<dbReference type="InterPro" id="IPR029070">
    <property type="entry name" value="Chitinase_insertion_sf"/>
</dbReference>
<dbReference type="SUPFAM" id="SSF49265">
    <property type="entry name" value="Fibronectin type III"/>
    <property type="match status" value="3"/>
</dbReference>
<feature type="region of interest" description="Disordered" evidence="8">
    <location>
        <begin position="794"/>
        <end position="821"/>
    </location>
</feature>
<evidence type="ECO:0000313" key="14">
    <source>
        <dbReference type="Proteomes" id="UP000515679"/>
    </source>
</evidence>
<dbReference type="PANTHER" id="PTHR11177">
    <property type="entry name" value="CHITINASE"/>
    <property type="match status" value="1"/>
</dbReference>
<proteinExistence type="inferred from homology"/>
<feature type="domain" description="SLH" evidence="11">
    <location>
        <begin position="1150"/>
        <end position="1210"/>
    </location>
</feature>
<dbReference type="KEGG" id="cchl:FPL14_20380"/>
<evidence type="ECO:0000256" key="9">
    <source>
        <dbReference type="SAM" id="SignalP"/>
    </source>
</evidence>
<dbReference type="Pfam" id="PF00395">
    <property type="entry name" value="SLH"/>
    <property type="match status" value="3"/>
</dbReference>
<dbReference type="Gene3D" id="2.60.40.10">
    <property type="entry name" value="Immunoglobulins"/>
    <property type="match status" value="4"/>
</dbReference>
<evidence type="ECO:0000256" key="2">
    <source>
        <dbReference type="ARBA" id="ARBA00009121"/>
    </source>
</evidence>
<protein>
    <recommendedName>
        <fullName evidence="3">chitinase</fullName>
        <ecNumber evidence="3">3.2.1.14</ecNumber>
    </recommendedName>
</protein>
<dbReference type="InterPro" id="IPR003961">
    <property type="entry name" value="FN3_dom"/>
</dbReference>
<keyword evidence="4 7" id="KW-0378">Hydrolase</keyword>
<feature type="domain" description="Fibronectin type-III" evidence="10">
    <location>
        <begin position="40"/>
        <end position="124"/>
    </location>
</feature>
<dbReference type="InterPro" id="IPR001579">
    <property type="entry name" value="Glyco_hydro_18_chit_AS"/>
</dbReference>
<keyword evidence="5" id="KW-0119">Carbohydrate metabolism</keyword>
<accession>A0A7G5C241</accession>
<comment type="catalytic activity">
    <reaction evidence="1">
        <text>Random endo-hydrolysis of N-acetyl-beta-D-glucosaminide (1-&gt;4)-beta-linkages in chitin and chitodextrins.</text>
        <dbReference type="EC" id="3.2.1.14"/>
    </reaction>
</comment>
<name>A0A7G5C241_9BACL</name>
<dbReference type="InterPro" id="IPR001223">
    <property type="entry name" value="Glyco_hydro18_cat"/>
</dbReference>
<dbReference type="GO" id="GO:0005975">
    <property type="term" value="P:carbohydrate metabolic process"/>
    <property type="evidence" value="ECO:0007669"/>
    <property type="project" value="InterPro"/>
</dbReference>
<dbReference type="EC" id="3.2.1.14" evidence="3"/>
<keyword evidence="5" id="KW-0624">Polysaccharide degradation</keyword>
<dbReference type="PROSITE" id="PS01095">
    <property type="entry name" value="GH18_1"/>
    <property type="match status" value="1"/>
</dbReference>
<dbReference type="InterPro" id="IPR017853">
    <property type="entry name" value="GH"/>
</dbReference>
<dbReference type="SUPFAM" id="SSF54556">
    <property type="entry name" value="Chitinase insertion domain"/>
    <property type="match status" value="1"/>
</dbReference>
<feature type="signal peptide" evidence="9">
    <location>
        <begin position="1"/>
        <end position="35"/>
    </location>
</feature>
<organism evidence="13 14">
    <name type="scientific">Cohnella cholangitidis</name>
    <dbReference type="NCBI Taxonomy" id="2598458"/>
    <lineage>
        <taxon>Bacteria</taxon>
        <taxon>Bacillati</taxon>
        <taxon>Bacillota</taxon>
        <taxon>Bacilli</taxon>
        <taxon>Bacillales</taxon>
        <taxon>Paenibacillaceae</taxon>
        <taxon>Cohnella</taxon>
    </lineage>
</organism>
<dbReference type="GO" id="GO:0008843">
    <property type="term" value="F:endochitinase activity"/>
    <property type="evidence" value="ECO:0007669"/>
    <property type="project" value="UniProtKB-EC"/>
</dbReference>
<evidence type="ECO:0000259" key="10">
    <source>
        <dbReference type="PROSITE" id="PS50853"/>
    </source>
</evidence>
<dbReference type="PROSITE" id="PS50853">
    <property type="entry name" value="FN3"/>
    <property type="match status" value="4"/>
</dbReference>
<dbReference type="Pfam" id="PF00041">
    <property type="entry name" value="fn3"/>
    <property type="match status" value="1"/>
</dbReference>
<feature type="compositionally biased region" description="Gly residues" evidence="8">
    <location>
        <begin position="794"/>
        <end position="804"/>
    </location>
</feature>
<dbReference type="AlphaFoldDB" id="A0A7G5C241"/>
<dbReference type="CDD" id="cd00063">
    <property type="entry name" value="FN3"/>
    <property type="match status" value="4"/>
</dbReference>
<feature type="domain" description="Fibronectin type-III" evidence="10">
    <location>
        <begin position="224"/>
        <end position="305"/>
    </location>
</feature>
<dbReference type="InterPro" id="IPR050314">
    <property type="entry name" value="Glycosyl_Hydrlase_18"/>
</dbReference>
<feature type="domain" description="Fibronectin type-III" evidence="10">
    <location>
        <begin position="136"/>
        <end position="222"/>
    </location>
</feature>
<dbReference type="InterPro" id="IPR011583">
    <property type="entry name" value="Chitinase_II/V-like_cat"/>
</dbReference>
<comment type="similarity">
    <text evidence="2">Belongs to the glycosyl hydrolase 18 family. Chitinase class II subfamily.</text>
</comment>
<evidence type="ECO:0000256" key="5">
    <source>
        <dbReference type="ARBA" id="ARBA00023024"/>
    </source>
</evidence>
<dbReference type="SMART" id="SM00060">
    <property type="entry name" value="FN3"/>
    <property type="match status" value="4"/>
</dbReference>
<keyword evidence="5" id="KW-0146">Chitin degradation</keyword>
<keyword evidence="14" id="KW-1185">Reference proteome</keyword>
<keyword evidence="9" id="KW-0732">Signal</keyword>
<gene>
    <name evidence="13" type="ORF">FPL14_20380</name>
</gene>